<reference evidence="2 3" key="1">
    <citation type="journal article" date="2015" name="Genome Biol. Evol.">
        <title>Characterization of Three Mycobacterium spp. with Potential Use in Bioremediation by Genome Sequencing and Comparative Genomics.</title>
        <authorList>
            <person name="Das S."/>
            <person name="Pettersson B.M."/>
            <person name="Behra P.R."/>
            <person name="Ramesh M."/>
            <person name="Dasgupta S."/>
            <person name="Bhattacharya A."/>
            <person name="Kirsebom L.A."/>
        </authorList>
    </citation>
    <scope>NUCLEOTIDE SEQUENCE [LARGE SCALE GENOMIC DNA]</scope>
    <source>
        <strain evidence="2 3">DSM 43826</strain>
    </source>
</reference>
<dbReference type="GO" id="GO:0020037">
    <property type="term" value="F:heme binding"/>
    <property type="evidence" value="ECO:0007669"/>
    <property type="project" value="InterPro"/>
</dbReference>
<dbReference type="EMBL" id="JYNL01000071">
    <property type="protein sequence ID" value="KMO66973.1"/>
    <property type="molecule type" value="Genomic_DNA"/>
</dbReference>
<dbReference type="PANTHER" id="PTHR46696">
    <property type="entry name" value="P450, PUTATIVE (EUROFUNG)-RELATED"/>
    <property type="match status" value="1"/>
</dbReference>
<organism evidence="2 3">
    <name type="scientific">Mycolicibacterium chlorophenolicum</name>
    <dbReference type="NCBI Taxonomy" id="37916"/>
    <lineage>
        <taxon>Bacteria</taxon>
        <taxon>Bacillati</taxon>
        <taxon>Actinomycetota</taxon>
        <taxon>Actinomycetes</taxon>
        <taxon>Mycobacteriales</taxon>
        <taxon>Mycobacteriaceae</taxon>
        <taxon>Mycolicibacterium</taxon>
    </lineage>
</organism>
<dbReference type="PATRIC" id="fig|37916.4.peg.7345"/>
<dbReference type="GO" id="GO:0005506">
    <property type="term" value="F:iron ion binding"/>
    <property type="evidence" value="ECO:0007669"/>
    <property type="project" value="InterPro"/>
</dbReference>
<comment type="similarity">
    <text evidence="1">Belongs to the cytochrome P450 family.</text>
</comment>
<gene>
    <name evidence="2" type="primary">eryK</name>
    <name evidence="2" type="ORF">MCHLDSM_07317</name>
</gene>
<evidence type="ECO:0000256" key="1">
    <source>
        <dbReference type="ARBA" id="ARBA00010617"/>
    </source>
</evidence>
<evidence type="ECO:0000313" key="3">
    <source>
        <dbReference type="Proteomes" id="UP000036513"/>
    </source>
</evidence>
<dbReference type="GO" id="GO:0004497">
    <property type="term" value="F:monooxygenase activity"/>
    <property type="evidence" value="ECO:0007669"/>
    <property type="project" value="InterPro"/>
</dbReference>
<keyword evidence="2" id="KW-0560">Oxidoreductase</keyword>
<keyword evidence="3" id="KW-1185">Reference proteome</keyword>
<evidence type="ECO:0000313" key="2">
    <source>
        <dbReference type="EMBL" id="KMO66973.1"/>
    </source>
</evidence>
<dbReference type="SMR" id="A0A0J6VBQ4"/>
<dbReference type="EC" id="1.14.13.154" evidence="2"/>
<dbReference type="PANTHER" id="PTHR46696:SF6">
    <property type="entry name" value="P450, PUTATIVE (EUROFUNG)-RELATED"/>
    <property type="match status" value="1"/>
</dbReference>
<dbReference type="STRING" id="37916.MCHLDSM_07317"/>
<comment type="caution">
    <text evidence="2">The sequence shown here is derived from an EMBL/GenBank/DDBJ whole genome shotgun (WGS) entry which is preliminary data.</text>
</comment>
<dbReference type="AlphaFoldDB" id="A0A0J6VBQ4"/>
<name>A0A0J6VBQ4_9MYCO</name>
<dbReference type="SUPFAM" id="SSF48264">
    <property type="entry name" value="Cytochrome P450"/>
    <property type="match status" value="1"/>
</dbReference>
<dbReference type="InterPro" id="IPR036396">
    <property type="entry name" value="Cyt_P450_sf"/>
</dbReference>
<sequence length="151" mass="16575">MNAGRTNIGDRSTNFDHMNSTVPASQLRQMYASMREGCPVAHSDRYGGYEYVSRYADVKAIMADPATYTSGEGVFIPDTGLPRLPALEFDAPEHTTIRAIMYNRLLTPRAVRAFEPTISESANRLIDSFADRGTADLAPEFAEQLPAIVVG</sequence>
<proteinExistence type="inferred from homology"/>
<dbReference type="Gene3D" id="1.10.630.10">
    <property type="entry name" value="Cytochrome P450"/>
    <property type="match status" value="1"/>
</dbReference>
<dbReference type="Proteomes" id="UP000036513">
    <property type="component" value="Unassembled WGS sequence"/>
</dbReference>
<protein>
    <submittedName>
        <fullName evidence="2">Erythromycin C-12 hydroxylase</fullName>
        <ecNumber evidence="2">1.14.13.154</ecNumber>
    </submittedName>
</protein>
<accession>A0A0J6VBQ4</accession>
<dbReference type="GO" id="GO:0016705">
    <property type="term" value="F:oxidoreductase activity, acting on paired donors, with incorporation or reduction of molecular oxygen"/>
    <property type="evidence" value="ECO:0007669"/>
    <property type="project" value="InterPro"/>
</dbReference>